<dbReference type="GO" id="GO:0005938">
    <property type="term" value="C:cell cortex"/>
    <property type="evidence" value="ECO:0007669"/>
    <property type="project" value="TreeGrafter"/>
</dbReference>
<evidence type="ECO:0000313" key="5">
    <source>
        <dbReference type="WBParaSite" id="NBR_0000120601-mRNA-1"/>
    </source>
</evidence>
<dbReference type="InterPro" id="IPR036034">
    <property type="entry name" value="PDZ_sf"/>
</dbReference>
<dbReference type="Pfam" id="PF00595">
    <property type="entry name" value="PDZ"/>
    <property type="match status" value="1"/>
</dbReference>
<dbReference type="STRING" id="27835.A0A0N4XFA4"/>
<dbReference type="PANTHER" id="PTHR16484">
    <property type="entry name" value="PARTITIONING DEFECTIVE 3 RELATED"/>
    <property type="match status" value="1"/>
</dbReference>
<protein>
    <submittedName>
        <fullName evidence="5">Partitioning defective protein 3 (inferred by orthology to a C. elegans protein)</fullName>
    </submittedName>
</protein>
<feature type="compositionally biased region" description="Basic and acidic residues" evidence="1">
    <location>
        <begin position="458"/>
        <end position="473"/>
    </location>
</feature>
<evidence type="ECO:0000259" key="2">
    <source>
        <dbReference type="PROSITE" id="PS50106"/>
    </source>
</evidence>
<organism evidence="5">
    <name type="scientific">Nippostrongylus brasiliensis</name>
    <name type="common">Rat hookworm</name>
    <dbReference type="NCBI Taxonomy" id="27835"/>
    <lineage>
        <taxon>Eukaryota</taxon>
        <taxon>Metazoa</taxon>
        <taxon>Ecdysozoa</taxon>
        <taxon>Nematoda</taxon>
        <taxon>Chromadorea</taxon>
        <taxon>Rhabditida</taxon>
        <taxon>Rhabditina</taxon>
        <taxon>Rhabditomorpha</taxon>
        <taxon>Strongyloidea</taxon>
        <taxon>Heligmosomidae</taxon>
        <taxon>Nippostrongylus</taxon>
    </lineage>
</organism>
<dbReference type="GO" id="GO:0043296">
    <property type="term" value="C:apical junction complex"/>
    <property type="evidence" value="ECO:0007669"/>
    <property type="project" value="TreeGrafter"/>
</dbReference>
<feature type="compositionally biased region" description="Basic and acidic residues" evidence="1">
    <location>
        <begin position="600"/>
        <end position="610"/>
    </location>
</feature>
<feature type="compositionally biased region" description="Low complexity" evidence="1">
    <location>
        <begin position="419"/>
        <end position="430"/>
    </location>
</feature>
<dbReference type="Proteomes" id="UP000271162">
    <property type="component" value="Unassembled WGS sequence"/>
</dbReference>
<reference evidence="3 4" key="2">
    <citation type="submission" date="2018-11" db="EMBL/GenBank/DDBJ databases">
        <authorList>
            <consortium name="Pathogen Informatics"/>
        </authorList>
    </citation>
    <scope>NUCLEOTIDE SEQUENCE [LARGE SCALE GENOMIC DNA]</scope>
</reference>
<feature type="region of interest" description="Disordered" evidence="1">
    <location>
        <begin position="264"/>
        <end position="299"/>
    </location>
</feature>
<evidence type="ECO:0000256" key="1">
    <source>
        <dbReference type="SAM" id="MobiDB-lite"/>
    </source>
</evidence>
<accession>A0A0N4XFA4</accession>
<feature type="compositionally biased region" description="Polar residues" evidence="1">
    <location>
        <begin position="131"/>
        <end position="140"/>
    </location>
</feature>
<dbReference type="AlphaFoldDB" id="A0A0N4XFA4"/>
<dbReference type="EMBL" id="UYSL01000853">
    <property type="protein sequence ID" value="VDL64512.1"/>
    <property type="molecule type" value="Genomic_DNA"/>
</dbReference>
<dbReference type="SMART" id="SM00228">
    <property type="entry name" value="PDZ"/>
    <property type="match status" value="2"/>
</dbReference>
<dbReference type="GO" id="GO:0051660">
    <property type="term" value="P:establishment of centrosome localization"/>
    <property type="evidence" value="ECO:0007669"/>
    <property type="project" value="TreeGrafter"/>
</dbReference>
<dbReference type="GO" id="GO:0030010">
    <property type="term" value="P:establishment of cell polarity"/>
    <property type="evidence" value="ECO:0007669"/>
    <property type="project" value="TreeGrafter"/>
</dbReference>
<dbReference type="GO" id="GO:0016324">
    <property type="term" value="C:apical plasma membrane"/>
    <property type="evidence" value="ECO:0007669"/>
    <property type="project" value="TreeGrafter"/>
</dbReference>
<dbReference type="SUPFAM" id="SSF50156">
    <property type="entry name" value="PDZ domain-like"/>
    <property type="match status" value="2"/>
</dbReference>
<gene>
    <name evidence="3" type="ORF">NBR_LOCUS1207</name>
</gene>
<evidence type="ECO:0000313" key="4">
    <source>
        <dbReference type="Proteomes" id="UP000271162"/>
    </source>
</evidence>
<dbReference type="GO" id="GO:0000226">
    <property type="term" value="P:microtubule cytoskeleton organization"/>
    <property type="evidence" value="ECO:0007669"/>
    <property type="project" value="TreeGrafter"/>
</dbReference>
<sequence>MMTWMSLERLEDARETTSRASPSVTEKARPSRAYLKPALDPENTVIVFPSDDSVPMGIEVTGVQEDPNSTNGRLSAVQILRIEPDGRVGLDGRLRVGDNIVEIDNRPVYQMSIVRARAYLSELQSKPEPSLTVSRPSSSFADGGTLARNQSATSSLHNRPILSALQQANTVHIGHTKTVELRKTPAGFGFTVTGRETAKGERLFYIGTVKPNGVALGHLRAGDRLLELNGEPTADLTQAEVVDRLKKAAVGETVTFLVSRVVEGDDEKRSNSSERENLPLTPAASSTKEDVENKKPEPTLLTSVQATSSGHPSMEELELVIPLNDTGSAGLGVSLKARVTVRTNGTRQDCGIFIKNLRLDGETNATASEAVSRRLKAIGPSAKHVRLRIQRARNTVGVVGMGLVSSTARSSSDETPARVSVTATESTSSEGKYSPSEGMDSDVGRLDESELTITADPFSREAPTRKSMSEKRGMGASSDPHHIKLFQVPLTAVTSSLSFHGQSTARSASQRAAARARSHSVHPRAPAPPKIMKMSVAQQATIVPLRDLNRGTVGAIHPYPPGSPVMVKPRSASRDNKDKQRRKSMGGLTAMKSFLGLGGKNRDENPSPKMDLKHEEAYRLREEEEKRRIREHYERLREKEAEANRPSHSMTPGAPRRDTHRIYASPSYSQSPQVSACCSRFIPNSS</sequence>
<feature type="region of interest" description="Disordered" evidence="1">
    <location>
        <begin position="635"/>
        <end position="686"/>
    </location>
</feature>
<feature type="region of interest" description="Disordered" evidence="1">
    <location>
        <begin position="505"/>
        <end position="528"/>
    </location>
</feature>
<dbReference type="Gene3D" id="2.30.42.10">
    <property type="match status" value="2"/>
</dbReference>
<feature type="compositionally biased region" description="Basic and acidic residues" evidence="1">
    <location>
        <begin position="8"/>
        <end position="17"/>
    </location>
</feature>
<feature type="domain" description="PDZ" evidence="2">
    <location>
        <begin position="178"/>
        <end position="248"/>
    </location>
</feature>
<dbReference type="PROSITE" id="PS50106">
    <property type="entry name" value="PDZ"/>
    <property type="match status" value="2"/>
</dbReference>
<name>A0A0N4XFA4_NIPBR</name>
<feature type="compositionally biased region" description="Basic and acidic residues" evidence="1">
    <location>
        <begin position="287"/>
        <end position="297"/>
    </location>
</feature>
<reference evidence="5" key="1">
    <citation type="submission" date="2017-02" db="UniProtKB">
        <authorList>
            <consortium name="WormBaseParasite"/>
        </authorList>
    </citation>
    <scope>IDENTIFICATION</scope>
</reference>
<dbReference type="WBParaSite" id="NBR_0000120601-mRNA-1">
    <property type="protein sequence ID" value="NBR_0000120601-mRNA-1"/>
    <property type="gene ID" value="NBR_0000120601"/>
</dbReference>
<dbReference type="GO" id="GO:0005912">
    <property type="term" value="C:adherens junction"/>
    <property type="evidence" value="ECO:0007669"/>
    <property type="project" value="TreeGrafter"/>
</dbReference>
<dbReference type="GO" id="GO:0008104">
    <property type="term" value="P:intracellular protein localization"/>
    <property type="evidence" value="ECO:0007669"/>
    <property type="project" value="TreeGrafter"/>
</dbReference>
<evidence type="ECO:0000313" key="3">
    <source>
        <dbReference type="EMBL" id="VDL64512.1"/>
    </source>
</evidence>
<feature type="region of interest" description="Disordered" evidence="1">
    <location>
        <begin position="1"/>
        <end position="30"/>
    </location>
</feature>
<dbReference type="InterPro" id="IPR052213">
    <property type="entry name" value="PAR3"/>
</dbReference>
<feature type="region of interest" description="Disordered" evidence="1">
    <location>
        <begin position="125"/>
        <end position="153"/>
    </location>
</feature>
<proteinExistence type="predicted"/>
<dbReference type="GO" id="GO:0045197">
    <property type="term" value="P:establishment or maintenance of epithelial cell apical/basal polarity"/>
    <property type="evidence" value="ECO:0007669"/>
    <property type="project" value="TreeGrafter"/>
</dbReference>
<dbReference type="PANTHER" id="PTHR16484:SF17">
    <property type="entry name" value="BAZOOKA, ISOFORM B"/>
    <property type="match status" value="1"/>
</dbReference>
<dbReference type="GO" id="GO:0007155">
    <property type="term" value="P:cell adhesion"/>
    <property type="evidence" value="ECO:0007669"/>
    <property type="project" value="TreeGrafter"/>
</dbReference>
<feature type="region of interest" description="Disordered" evidence="1">
    <location>
        <begin position="555"/>
        <end position="610"/>
    </location>
</feature>
<feature type="domain" description="PDZ" evidence="2">
    <location>
        <begin position="44"/>
        <end position="122"/>
    </location>
</feature>
<feature type="region of interest" description="Disordered" evidence="1">
    <location>
        <begin position="406"/>
        <end position="478"/>
    </location>
</feature>
<feature type="compositionally biased region" description="Basic and acidic residues" evidence="1">
    <location>
        <begin position="635"/>
        <end position="645"/>
    </location>
</feature>
<feature type="compositionally biased region" description="Basic and acidic residues" evidence="1">
    <location>
        <begin position="264"/>
        <end position="277"/>
    </location>
</feature>
<dbReference type="InterPro" id="IPR001478">
    <property type="entry name" value="PDZ"/>
</dbReference>
<dbReference type="GO" id="GO:0035091">
    <property type="term" value="F:phosphatidylinositol binding"/>
    <property type="evidence" value="ECO:0007669"/>
    <property type="project" value="TreeGrafter"/>
</dbReference>
<keyword evidence="4" id="KW-1185">Reference proteome</keyword>
<dbReference type="OMA" id="PAMVIRF"/>
<feature type="compositionally biased region" description="Polar residues" evidence="1">
    <location>
        <begin position="666"/>
        <end position="686"/>
    </location>
</feature>